<dbReference type="EMBL" id="KI913185">
    <property type="protein sequence ID" value="ETV68441.1"/>
    <property type="molecule type" value="Genomic_DNA"/>
</dbReference>
<reference evidence="2" key="1">
    <citation type="submission" date="2013-12" db="EMBL/GenBank/DDBJ databases">
        <title>The Genome Sequence of Aphanomyces astaci APO3.</title>
        <authorList>
            <consortium name="The Broad Institute Genomics Platform"/>
            <person name="Russ C."/>
            <person name="Tyler B."/>
            <person name="van West P."/>
            <person name="Dieguez-Uribeondo J."/>
            <person name="Young S.K."/>
            <person name="Zeng Q."/>
            <person name="Gargeya S."/>
            <person name="Fitzgerald M."/>
            <person name="Abouelleil A."/>
            <person name="Alvarado L."/>
            <person name="Chapman S.B."/>
            <person name="Gainer-Dewar J."/>
            <person name="Goldberg J."/>
            <person name="Griggs A."/>
            <person name="Gujja S."/>
            <person name="Hansen M."/>
            <person name="Howarth C."/>
            <person name="Imamovic A."/>
            <person name="Ireland A."/>
            <person name="Larimer J."/>
            <person name="McCowan C."/>
            <person name="Murphy C."/>
            <person name="Pearson M."/>
            <person name="Poon T.W."/>
            <person name="Priest M."/>
            <person name="Roberts A."/>
            <person name="Saif S."/>
            <person name="Shea T."/>
            <person name="Sykes S."/>
            <person name="Wortman J."/>
            <person name="Nusbaum C."/>
            <person name="Birren B."/>
        </authorList>
    </citation>
    <scope>NUCLEOTIDE SEQUENCE [LARGE SCALE GENOMIC DNA]</scope>
    <source>
        <strain evidence="2">APO3</strain>
    </source>
</reference>
<accession>W4FND2</accession>
<keyword evidence="1" id="KW-0472">Membrane</keyword>
<dbReference type="AlphaFoldDB" id="W4FND2"/>
<dbReference type="VEuPathDB" id="FungiDB:H257_15604"/>
<name>W4FND2_APHAT</name>
<dbReference type="GeneID" id="20817600"/>
<dbReference type="OrthoDB" id="64079at2759"/>
<keyword evidence="1" id="KW-0812">Transmembrane</keyword>
<feature type="transmembrane region" description="Helical" evidence="1">
    <location>
        <begin position="85"/>
        <end position="107"/>
    </location>
</feature>
<feature type="transmembrane region" description="Helical" evidence="1">
    <location>
        <begin position="12"/>
        <end position="29"/>
    </location>
</feature>
<feature type="transmembrane region" description="Helical" evidence="1">
    <location>
        <begin position="41"/>
        <end position="65"/>
    </location>
</feature>
<evidence type="ECO:0000256" key="1">
    <source>
        <dbReference type="SAM" id="Phobius"/>
    </source>
</evidence>
<keyword evidence="1" id="KW-1133">Transmembrane helix</keyword>
<organism evidence="2">
    <name type="scientific">Aphanomyces astaci</name>
    <name type="common">Crayfish plague agent</name>
    <dbReference type="NCBI Taxonomy" id="112090"/>
    <lineage>
        <taxon>Eukaryota</taxon>
        <taxon>Sar</taxon>
        <taxon>Stramenopiles</taxon>
        <taxon>Oomycota</taxon>
        <taxon>Saprolegniomycetes</taxon>
        <taxon>Saprolegniales</taxon>
        <taxon>Verrucalvaceae</taxon>
        <taxon>Aphanomyces</taxon>
    </lineage>
</organism>
<gene>
    <name evidence="2" type="ORF">H257_15604</name>
</gene>
<proteinExistence type="predicted"/>
<sequence length="171" mass="19301">MSTTRRLMLRGGIEAALVVLYGAPQYILLGRVIHDVELFRLTCSTLVTAVAFMSSWNAGVIAFLHCMLHIFTALTLDGSWNNSSVVSTIILILRVFSFERLLSIALFPRMSYEAKLRENTLKLQKFFRLHDPSRVNEAESLLLGFVGNESLLFVQLRQKYAAVSQFRGRAS</sequence>
<evidence type="ECO:0000313" key="2">
    <source>
        <dbReference type="EMBL" id="ETV68441.1"/>
    </source>
</evidence>
<dbReference type="RefSeq" id="XP_009842067.1">
    <property type="nucleotide sequence ID" value="XM_009843765.1"/>
</dbReference>
<protein>
    <submittedName>
        <fullName evidence="2">Uncharacterized protein</fullName>
    </submittedName>
</protein>